<gene>
    <name evidence="3" type="ORF">SAMN05421881_10663</name>
</gene>
<evidence type="ECO:0000313" key="4">
    <source>
        <dbReference type="Proteomes" id="UP000198640"/>
    </source>
</evidence>
<reference evidence="3 4" key="1">
    <citation type="submission" date="2016-10" db="EMBL/GenBank/DDBJ databases">
        <authorList>
            <person name="de Groot N.N."/>
        </authorList>
    </citation>
    <scope>NUCLEOTIDE SEQUENCE [LARGE SCALE GENOMIC DNA]</scope>
    <source>
        <strain evidence="3 4">Nm1</strain>
    </source>
</reference>
<dbReference type="RefSeq" id="WP_090415509.1">
    <property type="nucleotide sequence ID" value="NZ_FNOY01000066.1"/>
</dbReference>
<dbReference type="EMBL" id="FNOY01000066">
    <property type="protein sequence ID" value="SDY81366.1"/>
    <property type="molecule type" value="Genomic_DNA"/>
</dbReference>
<dbReference type="InterPro" id="IPR006171">
    <property type="entry name" value="TOPRIM_dom"/>
</dbReference>
<dbReference type="Pfam" id="PF01751">
    <property type="entry name" value="Toprim"/>
    <property type="match status" value="1"/>
</dbReference>
<dbReference type="SUPFAM" id="SSF56712">
    <property type="entry name" value="Prokaryotic type I DNA topoisomerase"/>
    <property type="match status" value="1"/>
</dbReference>
<evidence type="ECO:0000259" key="2">
    <source>
        <dbReference type="Pfam" id="PF01751"/>
    </source>
</evidence>
<name>A0A1H3MXQ5_9PROT</name>
<proteinExistence type="predicted"/>
<sequence>MRLFIAEKPSAAKAIAEVLGITSKGDGYIERGTDKIIWCFGHMLEQAEPDAYTPGDVPRNSNGKSRNDPIDSTTEKE</sequence>
<feature type="domain" description="Toprim" evidence="2">
    <location>
        <begin position="3"/>
        <end position="48"/>
    </location>
</feature>
<organism evidence="3 4">
    <name type="scientific">Nitrosomonas halophila</name>
    <dbReference type="NCBI Taxonomy" id="44576"/>
    <lineage>
        <taxon>Bacteria</taxon>
        <taxon>Pseudomonadati</taxon>
        <taxon>Pseudomonadota</taxon>
        <taxon>Betaproteobacteria</taxon>
        <taxon>Nitrosomonadales</taxon>
        <taxon>Nitrosomonadaceae</taxon>
        <taxon>Nitrosomonas</taxon>
    </lineage>
</organism>
<keyword evidence="3" id="KW-0413">Isomerase</keyword>
<feature type="compositionally biased region" description="Basic and acidic residues" evidence="1">
    <location>
        <begin position="65"/>
        <end position="77"/>
    </location>
</feature>
<dbReference type="GO" id="GO:0016853">
    <property type="term" value="F:isomerase activity"/>
    <property type="evidence" value="ECO:0007669"/>
    <property type="project" value="UniProtKB-KW"/>
</dbReference>
<keyword evidence="4" id="KW-1185">Reference proteome</keyword>
<dbReference type="AlphaFoldDB" id="A0A1H3MXQ5"/>
<dbReference type="InterPro" id="IPR023405">
    <property type="entry name" value="Topo_IA_core_domain"/>
</dbReference>
<dbReference type="OrthoDB" id="9803554at2"/>
<dbReference type="STRING" id="44576.SAMN05421881_10663"/>
<evidence type="ECO:0000313" key="3">
    <source>
        <dbReference type="EMBL" id="SDY81366.1"/>
    </source>
</evidence>
<dbReference type="Gene3D" id="3.40.50.140">
    <property type="match status" value="1"/>
</dbReference>
<feature type="region of interest" description="Disordered" evidence="1">
    <location>
        <begin position="49"/>
        <end position="77"/>
    </location>
</feature>
<dbReference type="Proteomes" id="UP000198640">
    <property type="component" value="Unassembled WGS sequence"/>
</dbReference>
<evidence type="ECO:0000256" key="1">
    <source>
        <dbReference type="SAM" id="MobiDB-lite"/>
    </source>
</evidence>
<protein>
    <submittedName>
        <fullName evidence="3">DNA topoisomerase-3</fullName>
    </submittedName>
</protein>
<accession>A0A1H3MXQ5</accession>